<feature type="non-terminal residue" evidence="3">
    <location>
        <position position="404"/>
    </location>
</feature>
<dbReference type="InterPro" id="IPR053974">
    <property type="entry name" value="ERMP1_1-A_TM"/>
</dbReference>
<keyword evidence="4" id="KW-1185">Reference proteome</keyword>
<dbReference type="Proteomes" id="UP000023152">
    <property type="component" value="Unassembled WGS sequence"/>
</dbReference>
<keyword evidence="1" id="KW-0472">Membrane</keyword>
<feature type="transmembrane region" description="Helical" evidence="1">
    <location>
        <begin position="143"/>
        <end position="164"/>
    </location>
</feature>
<sequence>MTWTERVYVTNSAVFHDWFGIFTISYPYLFSYVLHVCVAALILFLTVIFFNNKNKNNKDVNLDMIHQHMFLTNHCTNVANPTFLYTHHKYIRKYQYRTFHFRSELLESVKRIILSNVIAIVMNACVGYLTSKIHPMSWYSTPYLSFLLYGFPCLFSLLCCHLYFNYRQPIDTKFFTKNLDDYFLAANMLLWGSGLVLLSFVCNGMTFYVLYWCTAYLLIHCLRHTVIPLLQSWALRTKSTSVFFSKQKTSPFHPVRLMDILQNIILLLPLSVHFLILKEVLSVFVPIMGRSGTEVPSDIVIAIVIAFFLCLAFNCGVQYVYRIPVWFRWSLVLLTAAVFLGFMYTAMYGWSVYTDVAPKRVYIQHIVRKHLDGTGSTLSFFFLLDRIFVFTIHYFNCFFFLSTY</sequence>
<protein>
    <recommendedName>
        <fullName evidence="2">Endoplasmic reticulum metallopeptidase 1/1-A TM domain-containing protein</fullName>
    </recommendedName>
</protein>
<feature type="transmembrane region" description="Helical" evidence="1">
    <location>
        <begin position="329"/>
        <end position="350"/>
    </location>
</feature>
<feature type="transmembrane region" description="Helical" evidence="1">
    <location>
        <begin position="264"/>
        <end position="287"/>
    </location>
</feature>
<feature type="domain" description="Endoplasmic reticulum metallopeptidase 1/1-A TM" evidence="2">
    <location>
        <begin position="104"/>
        <end position="339"/>
    </location>
</feature>
<evidence type="ECO:0000313" key="4">
    <source>
        <dbReference type="Proteomes" id="UP000023152"/>
    </source>
</evidence>
<evidence type="ECO:0000256" key="1">
    <source>
        <dbReference type="SAM" id="Phobius"/>
    </source>
</evidence>
<accession>X6PCM7</accession>
<dbReference type="AlphaFoldDB" id="X6PCM7"/>
<gene>
    <name evidence="3" type="ORF">RFI_01666</name>
</gene>
<feature type="transmembrane region" description="Helical" evidence="1">
    <location>
        <begin position="378"/>
        <end position="401"/>
    </location>
</feature>
<organism evidence="3 4">
    <name type="scientific">Reticulomyxa filosa</name>
    <dbReference type="NCBI Taxonomy" id="46433"/>
    <lineage>
        <taxon>Eukaryota</taxon>
        <taxon>Sar</taxon>
        <taxon>Rhizaria</taxon>
        <taxon>Retaria</taxon>
        <taxon>Foraminifera</taxon>
        <taxon>Monothalamids</taxon>
        <taxon>Reticulomyxidae</taxon>
        <taxon>Reticulomyxa</taxon>
    </lineage>
</organism>
<feature type="transmembrane region" description="Helical" evidence="1">
    <location>
        <begin position="112"/>
        <end position="131"/>
    </location>
</feature>
<keyword evidence="1" id="KW-0812">Transmembrane</keyword>
<feature type="transmembrane region" description="Helical" evidence="1">
    <location>
        <begin position="29"/>
        <end position="50"/>
    </location>
</feature>
<dbReference type="Pfam" id="PF22249">
    <property type="entry name" value="ERMP1-TM"/>
    <property type="match status" value="1"/>
</dbReference>
<dbReference type="OrthoDB" id="76293at2759"/>
<keyword evidence="1" id="KW-1133">Transmembrane helix</keyword>
<dbReference type="EMBL" id="ASPP01001645">
    <property type="protein sequence ID" value="ETO35397.1"/>
    <property type="molecule type" value="Genomic_DNA"/>
</dbReference>
<proteinExistence type="predicted"/>
<feature type="transmembrane region" description="Helical" evidence="1">
    <location>
        <begin position="299"/>
        <end position="317"/>
    </location>
</feature>
<comment type="caution">
    <text evidence="3">The sequence shown here is derived from an EMBL/GenBank/DDBJ whole genome shotgun (WGS) entry which is preliminary data.</text>
</comment>
<evidence type="ECO:0000259" key="2">
    <source>
        <dbReference type="Pfam" id="PF22249"/>
    </source>
</evidence>
<name>X6PCM7_RETFI</name>
<reference evidence="3 4" key="1">
    <citation type="journal article" date="2013" name="Curr. Biol.">
        <title>The Genome of the Foraminiferan Reticulomyxa filosa.</title>
        <authorList>
            <person name="Glockner G."/>
            <person name="Hulsmann N."/>
            <person name="Schleicher M."/>
            <person name="Noegel A.A."/>
            <person name="Eichinger L."/>
            <person name="Gallinger C."/>
            <person name="Pawlowski J."/>
            <person name="Sierra R."/>
            <person name="Euteneuer U."/>
            <person name="Pillet L."/>
            <person name="Moustafa A."/>
            <person name="Platzer M."/>
            <person name="Groth M."/>
            <person name="Szafranski K."/>
            <person name="Schliwa M."/>
        </authorList>
    </citation>
    <scope>NUCLEOTIDE SEQUENCE [LARGE SCALE GENOMIC DNA]</scope>
</reference>
<evidence type="ECO:0000313" key="3">
    <source>
        <dbReference type="EMBL" id="ETO35397.1"/>
    </source>
</evidence>
<feature type="transmembrane region" description="Helical" evidence="1">
    <location>
        <begin position="184"/>
        <end position="201"/>
    </location>
</feature>